<evidence type="ECO:0008006" key="4">
    <source>
        <dbReference type="Google" id="ProtNLM"/>
    </source>
</evidence>
<reference evidence="2" key="1">
    <citation type="submission" date="2021-01" db="EMBL/GenBank/DDBJ databases">
        <authorList>
            <consortium name="Genoscope - CEA"/>
            <person name="William W."/>
        </authorList>
    </citation>
    <scope>NUCLEOTIDE SEQUENCE</scope>
</reference>
<gene>
    <name evidence="2" type="ORF">PPENT_87.1.T1220051</name>
</gene>
<keyword evidence="1" id="KW-0472">Membrane</keyword>
<feature type="transmembrane region" description="Helical" evidence="1">
    <location>
        <begin position="21"/>
        <end position="45"/>
    </location>
</feature>
<dbReference type="AlphaFoldDB" id="A0A8S1XEV4"/>
<dbReference type="EMBL" id="CAJJDO010000122">
    <property type="protein sequence ID" value="CAD8199595.1"/>
    <property type="molecule type" value="Genomic_DNA"/>
</dbReference>
<evidence type="ECO:0000256" key="1">
    <source>
        <dbReference type="SAM" id="Phobius"/>
    </source>
</evidence>
<dbReference type="Proteomes" id="UP000689195">
    <property type="component" value="Unassembled WGS sequence"/>
</dbReference>
<sequence length="570" mass="65990">MEPSLKRAETSNIPSNIKARILFQCYLLSLGITLMVLSIIAFVSLSENIIYIRNIVQNWNTLPIKSIRLTQGDCLQNEENLNHYIWPGIDQGCDCRFGDQYIAPMRILYDRPDEILKQECNDTMRDSGCEDVDEMSSRDFIRLPVDFGNKKLSVCGLREVGNNSFALNSPKVNECKENELKCGTNSDYFYCTQEKECPIFQMKNNSNFDSESQDYFQTFRQNDNLLPLVEFKIAQGNGVCRKINERSITSGRSNYELISDPGYDCERDPRFQLIYLFDEFNFFQINDALDIAKQAPGYQISSQFQWGLYTRNYINFTLSCRQYQQEFMDSVEVLEDIDVKQLVLMIISIICVVLFIILFILNCCTIKGVDLPCIKGKGTQESNTLFCIQAGIKETFQLIQAIIAIISFSAVNTQVNFYSNLIDEGCSDIVTLDDISIIRDVLQEKIYNYNLAYIIMFFLGACVDLIVGVSLLNSYYQERKRLAQIRNQQQQQEINKHISSNPEQEILKQENLNAQFNDFQQPPNFYPQVQTNFGAQNNLQQYPPPNYYPQQNYQNQPIQNQQYQQNPFQT</sequence>
<evidence type="ECO:0000313" key="2">
    <source>
        <dbReference type="EMBL" id="CAD8199595.1"/>
    </source>
</evidence>
<feature type="transmembrane region" description="Helical" evidence="1">
    <location>
        <begin position="342"/>
        <end position="361"/>
    </location>
</feature>
<dbReference type="OrthoDB" id="298503at2759"/>
<keyword evidence="3" id="KW-1185">Reference proteome</keyword>
<keyword evidence="1" id="KW-0812">Transmembrane</keyword>
<comment type="caution">
    <text evidence="2">The sequence shown here is derived from an EMBL/GenBank/DDBJ whole genome shotgun (WGS) entry which is preliminary data.</text>
</comment>
<feature type="transmembrane region" description="Helical" evidence="1">
    <location>
        <begin position="451"/>
        <end position="476"/>
    </location>
</feature>
<name>A0A8S1XEV4_9CILI</name>
<accession>A0A8S1XEV4</accession>
<evidence type="ECO:0000313" key="3">
    <source>
        <dbReference type="Proteomes" id="UP000689195"/>
    </source>
</evidence>
<keyword evidence="1" id="KW-1133">Transmembrane helix</keyword>
<protein>
    <recommendedName>
        <fullName evidence="4">Transmembrane protein</fullName>
    </recommendedName>
</protein>
<proteinExistence type="predicted"/>
<feature type="transmembrane region" description="Helical" evidence="1">
    <location>
        <begin position="398"/>
        <end position="415"/>
    </location>
</feature>
<organism evidence="2 3">
    <name type="scientific">Paramecium pentaurelia</name>
    <dbReference type="NCBI Taxonomy" id="43138"/>
    <lineage>
        <taxon>Eukaryota</taxon>
        <taxon>Sar</taxon>
        <taxon>Alveolata</taxon>
        <taxon>Ciliophora</taxon>
        <taxon>Intramacronucleata</taxon>
        <taxon>Oligohymenophorea</taxon>
        <taxon>Peniculida</taxon>
        <taxon>Parameciidae</taxon>
        <taxon>Paramecium</taxon>
    </lineage>
</organism>